<proteinExistence type="predicted"/>
<dbReference type="InterPro" id="IPR003723">
    <property type="entry name" value="Precorrin-6x_reduct"/>
</dbReference>
<comment type="caution">
    <text evidence="4">The sequence shown here is derived from an EMBL/GenBank/DDBJ whole genome shotgun (WGS) entry which is preliminary data.</text>
</comment>
<keyword evidence="5" id="KW-1185">Reference proteome</keyword>
<dbReference type="Proteomes" id="UP000012062">
    <property type="component" value="Unassembled WGS sequence"/>
</dbReference>
<dbReference type="PANTHER" id="PTHR36925">
    <property type="entry name" value="COBALT-PRECORRIN-6A REDUCTASE"/>
    <property type="match status" value="1"/>
</dbReference>
<sequence>MRGSSAWPIVVPMKRILILGGTTEARQLAGKLAARADLAITLSLAGRTENPVTQGVPTRVGGFGGAEGLAAYFGEAGMHLLIDATHPYAGRISANAAQAARNTGVPIIALRRPGWESVRGDRWIPVDNVAGAVEALGASPRRVFLALGRQEVAAFEAAPQHHYLIRSVEPVEPRLAVHDATYLLARGPFREADERTLLESHSIDTVVSKNSGGEATYGKIAAARALGIEVIVIRRPTLPDVPSAETVEALAAMVDHFLEPDAERGV</sequence>
<dbReference type="EMBL" id="CAUM01000130">
    <property type="protein sequence ID" value="CCV07656.1"/>
    <property type="molecule type" value="Genomic_DNA"/>
</dbReference>
<keyword evidence="2" id="KW-0169">Cobalamin biosynthesis</keyword>
<gene>
    <name evidence="4" type="primary">cobK</name>
    <name evidence="4" type="ORF">MESS2_610087</name>
</gene>
<comment type="pathway">
    <text evidence="1">Cofactor biosynthesis; adenosylcobalamin biosynthesis.</text>
</comment>
<dbReference type="AlphaFoldDB" id="M5F6X2"/>
<dbReference type="Pfam" id="PF02571">
    <property type="entry name" value="CbiJ"/>
    <property type="match status" value="1"/>
</dbReference>
<dbReference type="NCBIfam" id="NF005968">
    <property type="entry name" value="PRK08057.1-2"/>
    <property type="match status" value="1"/>
</dbReference>
<name>M5F6X2_9HYPH</name>
<organism evidence="4 5">
    <name type="scientific">Mesorhizobium metallidurans STM 2683</name>
    <dbReference type="NCBI Taxonomy" id="1297569"/>
    <lineage>
        <taxon>Bacteria</taxon>
        <taxon>Pseudomonadati</taxon>
        <taxon>Pseudomonadota</taxon>
        <taxon>Alphaproteobacteria</taxon>
        <taxon>Hyphomicrobiales</taxon>
        <taxon>Phyllobacteriaceae</taxon>
        <taxon>Mesorhizobium</taxon>
    </lineage>
</organism>
<evidence type="ECO:0000313" key="5">
    <source>
        <dbReference type="Proteomes" id="UP000012062"/>
    </source>
</evidence>
<dbReference type="GO" id="GO:0016994">
    <property type="term" value="F:precorrin-6A reductase activity"/>
    <property type="evidence" value="ECO:0007669"/>
    <property type="project" value="UniProtKB-EC"/>
</dbReference>
<dbReference type="UniPathway" id="UPA00148"/>
<dbReference type="NCBIfam" id="TIGR00715">
    <property type="entry name" value="precor6x_red"/>
    <property type="match status" value="1"/>
</dbReference>
<protein>
    <submittedName>
        <fullName evidence="4">Precorrin-6A reductase</fullName>
        <ecNumber evidence="4">1.3.1.54</ecNumber>
    </submittedName>
</protein>
<dbReference type="eggNOG" id="COG2099">
    <property type="taxonomic scope" value="Bacteria"/>
</dbReference>
<keyword evidence="3 4" id="KW-0560">Oxidoreductase</keyword>
<dbReference type="PROSITE" id="PS51014">
    <property type="entry name" value="COBK_CBIJ"/>
    <property type="match status" value="1"/>
</dbReference>
<evidence type="ECO:0000256" key="1">
    <source>
        <dbReference type="ARBA" id="ARBA00004953"/>
    </source>
</evidence>
<dbReference type="STRING" id="1297569.MESS2_610087"/>
<evidence type="ECO:0000256" key="2">
    <source>
        <dbReference type="ARBA" id="ARBA00022573"/>
    </source>
</evidence>
<evidence type="ECO:0000313" key="4">
    <source>
        <dbReference type="EMBL" id="CCV07656.1"/>
    </source>
</evidence>
<dbReference type="GO" id="GO:0009236">
    <property type="term" value="P:cobalamin biosynthetic process"/>
    <property type="evidence" value="ECO:0007669"/>
    <property type="project" value="UniProtKB-UniPathway"/>
</dbReference>
<dbReference type="EC" id="1.3.1.54" evidence="4"/>
<accession>M5F6X2</accession>
<evidence type="ECO:0000256" key="3">
    <source>
        <dbReference type="ARBA" id="ARBA00023002"/>
    </source>
</evidence>
<reference evidence="4 5" key="1">
    <citation type="submission" date="2013-02" db="EMBL/GenBank/DDBJ databases">
        <authorList>
            <person name="Genoscope - CEA"/>
        </authorList>
    </citation>
    <scope>NUCLEOTIDE SEQUENCE [LARGE SCALE GENOMIC DNA]</scope>
    <source>
        <strain evidence="4 5">STM 2683</strain>
    </source>
</reference>
<dbReference type="PANTHER" id="PTHR36925:SF1">
    <property type="entry name" value="COBALT-PRECORRIN-6A REDUCTASE"/>
    <property type="match status" value="1"/>
</dbReference>